<keyword evidence="5 10" id="KW-1133">Transmembrane helix</keyword>
<feature type="transmembrane region" description="Helical" evidence="10">
    <location>
        <begin position="113"/>
        <end position="134"/>
    </location>
</feature>
<evidence type="ECO:0000256" key="1">
    <source>
        <dbReference type="ARBA" id="ARBA00004651"/>
    </source>
</evidence>
<sequence length="678" mass="76845">MDLLITVLLLLVCLLISNIISHYIPILPTALTQIAFGIIIALLFKNISLEIETEWFLLLFVAPLLYNDGRHFPREELWKQRASIFGNAIILVLITTIGGGYFIHWMIPAMPLAAAFALAAILSPTDPVAVNGIAKRIHIPEKILNLVRGESLINDASGLVAFNYAVAAVVTGYFSLREALVNFTYMFLAGAILGLILGLLITWIRFILRKQGINDVTFHSLLQIMTPFIIFMITEELLHASGVIAVVVAGIVHSLVKERTETMLAEEQVLTENIWSIVLFILNGVVFLLLGLNIPSSMMESVANPAYGNWLIIGYVLAIGMIILGIRFVWSYVFSYYEYLSGKTKDAAEPNLKTSLLTSLTGVRGAVTMAGVLSIPFIVTGGKAFPERSLILFIAAGVILFTLIVATVFLPLLVKGEPDEGETGNHLDLKEAKRRILLAAIKKIRLEMNEENEAIGYELIDEYKIMFQQIQPEQNSLEQGTVVYQQKLRDIRLLSLKVERKYIHNVMEKNGMDEAIFEIFQKSLDLREEALSNNGRSGAMYLIGKVIREWRRIRSHFRKKDKETRLAKLKLGRVIQLKSFQTALENLEGMAKEYERADIVYAVISDYKRMISRLKRPTARYNEKSDEQKEELRLKVMEIERSEIHKMYEAGKIDREQARELRRFVNYIETVTLHEHVE</sequence>
<feature type="transmembrane region" description="Helical" evidence="10">
    <location>
        <begin position="84"/>
        <end position="107"/>
    </location>
</feature>
<feature type="transmembrane region" description="Helical" evidence="10">
    <location>
        <begin position="355"/>
        <end position="378"/>
    </location>
</feature>
<evidence type="ECO:0000256" key="3">
    <source>
        <dbReference type="ARBA" id="ARBA00022475"/>
    </source>
</evidence>
<dbReference type="Gene3D" id="6.10.140.1330">
    <property type="match status" value="1"/>
</dbReference>
<evidence type="ECO:0000256" key="6">
    <source>
        <dbReference type="ARBA" id="ARBA00023053"/>
    </source>
</evidence>
<dbReference type="InterPro" id="IPR004705">
    <property type="entry name" value="Cation/H_exchanger_CPA1_bac"/>
</dbReference>
<comment type="function">
    <text evidence="10">Na(+)/H(+) antiporter that extrudes sodium in exchange for external protons.</text>
</comment>
<dbReference type="InterPro" id="IPR018422">
    <property type="entry name" value="Cation/H_exchanger_CPA1"/>
</dbReference>
<dbReference type="KEGG" id="nnv:QNH39_03635"/>
<evidence type="ECO:0000313" key="13">
    <source>
        <dbReference type="Proteomes" id="UP001178288"/>
    </source>
</evidence>
<feature type="transmembrane region" description="Helical" evidence="10">
    <location>
        <begin position="310"/>
        <end position="334"/>
    </location>
</feature>
<keyword evidence="7 10" id="KW-0406">Ion transport</keyword>
<evidence type="ECO:0000259" key="11">
    <source>
        <dbReference type="Pfam" id="PF00999"/>
    </source>
</evidence>
<evidence type="ECO:0000256" key="7">
    <source>
        <dbReference type="ARBA" id="ARBA00023065"/>
    </source>
</evidence>
<keyword evidence="3 10" id="KW-1003">Cell membrane</keyword>
<keyword evidence="13" id="KW-1185">Reference proteome</keyword>
<dbReference type="AlphaFoldDB" id="A0AA95SDC1"/>
<evidence type="ECO:0000256" key="2">
    <source>
        <dbReference type="ARBA" id="ARBA00022448"/>
    </source>
</evidence>
<evidence type="ECO:0000256" key="8">
    <source>
        <dbReference type="ARBA" id="ARBA00023136"/>
    </source>
</evidence>
<comment type="caution">
    <text evidence="10">Lacks conserved residue(s) required for the propagation of feature annotation.</text>
</comment>
<proteinExistence type="inferred from homology"/>
<keyword evidence="2 10" id="KW-0813">Transport</keyword>
<accession>A0AA95SDC1</accession>
<comment type="subcellular location">
    <subcellularLocation>
        <location evidence="1 10">Cell membrane</location>
        <topology evidence="1 10">Multi-pass membrane protein</topology>
    </subcellularLocation>
</comment>
<dbReference type="PANTHER" id="PTHR10110">
    <property type="entry name" value="SODIUM/HYDROGEN EXCHANGER"/>
    <property type="match status" value="1"/>
</dbReference>
<dbReference type="GO" id="GO:0015386">
    <property type="term" value="F:potassium:proton antiporter activity"/>
    <property type="evidence" value="ECO:0007669"/>
    <property type="project" value="TreeGrafter"/>
</dbReference>
<dbReference type="EMBL" id="CP126114">
    <property type="protein sequence ID" value="WHY86968.1"/>
    <property type="molecule type" value="Genomic_DNA"/>
</dbReference>
<reference evidence="12" key="1">
    <citation type="submission" date="2023-05" db="EMBL/GenBank/DDBJ databases">
        <title>Comparative genomics of Bacillaceae isolates and their secondary metabolite potential.</title>
        <authorList>
            <person name="Song L."/>
            <person name="Nielsen L.J."/>
            <person name="Mohite O."/>
            <person name="Xu X."/>
            <person name="Weber T."/>
            <person name="Kovacs A.T."/>
        </authorList>
    </citation>
    <scope>NUCLEOTIDE SEQUENCE</scope>
    <source>
        <strain evidence="12">XLM17</strain>
    </source>
</reference>
<keyword evidence="4 10" id="KW-0812">Transmembrane</keyword>
<dbReference type="GO" id="GO:0015385">
    <property type="term" value="F:sodium:proton antiporter activity"/>
    <property type="evidence" value="ECO:0007669"/>
    <property type="project" value="InterPro"/>
</dbReference>
<keyword evidence="10" id="KW-0050">Antiport</keyword>
<name>A0AA95SDC1_9BACI</name>
<keyword evidence="8 10" id="KW-0472">Membrane</keyword>
<feature type="transmembrane region" description="Helical" evidence="10">
    <location>
        <begin position="182"/>
        <end position="204"/>
    </location>
</feature>
<comment type="similarity">
    <text evidence="10">Belongs to the monovalent cation:proton antiporter 1 (CPA1) transporter (TC 2.A.36) family.</text>
</comment>
<dbReference type="InterPro" id="IPR006153">
    <property type="entry name" value="Cation/H_exchanger_TM"/>
</dbReference>
<feature type="domain" description="Cation/H+ exchanger transmembrane" evidence="11">
    <location>
        <begin position="10"/>
        <end position="415"/>
    </location>
</feature>
<dbReference type="RefSeq" id="WP_066082721.1">
    <property type="nucleotide sequence ID" value="NZ_CP126114.1"/>
</dbReference>
<dbReference type="GO" id="GO:0098719">
    <property type="term" value="P:sodium ion import across plasma membrane"/>
    <property type="evidence" value="ECO:0007669"/>
    <property type="project" value="TreeGrafter"/>
</dbReference>
<dbReference type="Pfam" id="PF00999">
    <property type="entry name" value="Na_H_Exchanger"/>
    <property type="match status" value="1"/>
</dbReference>
<organism evidence="12 13">
    <name type="scientific">Neobacillus novalis</name>
    <dbReference type="NCBI Taxonomy" id="220687"/>
    <lineage>
        <taxon>Bacteria</taxon>
        <taxon>Bacillati</taxon>
        <taxon>Bacillota</taxon>
        <taxon>Bacilli</taxon>
        <taxon>Bacillales</taxon>
        <taxon>Bacillaceae</taxon>
        <taxon>Neobacillus</taxon>
    </lineage>
</organism>
<protein>
    <submittedName>
        <fullName evidence="12">Na+/H+ antiporter</fullName>
    </submittedName>
</protein>
<feature type="transmembrane region" description="Helical" evidence="10">
    <location>
        <begin position="31"/>
        <end position="49"/>
    </location>
</feature>
<feature type="transmembrane region" description="Helical" evidence="10">
    <location>
        <begin position="155"/>
        <end position="176"/>
    </location>
</feature>
<feature type="transmembrane region" description="Helical" evidence="10">
    <location>
        <begin position="239"/>
        <end position="256"/>
    </location>
</feature>
<dbReference type="NCBIfam" id="TIGR00831">
    <property type="entry name" value="a_cpa1"/>
    <property type="match status" value="1"/>
</dbReference>
<keyword evidence="6 10" id="KW-0915">Sodium</keyword>
<evidence type="ECO:0000256" key="10">
    <source>
        <dbReference type="RuleBase" id="RU366002"/>
    </source>
</evidence>
<dbReference type="Proteomes" id="UP001178288">
    <property type="component" value="Chromosome"/>
</dbReference>
<dbReference type="PANTHER" id="PTHR10110:SF86">
    <property type="entry name" value="SODIUM_HYDROGEN EXCHANGER 7"/>
    <property type="match status" value="1"/>
</dbReference>
<evidence type="ECO:0000313" key="12">
    <source>
        <dbReference type="EMBL" id="WHY86968.1"/>
    </source>
</evidence>
<evidence type="ECO:0000256" key="9">
    <source>
        <dbReference type="ARBA" id="ARBA00023201"/>
    </source>
</evidence>
<feature type="transmembrane region" description="Helical" evidence="10">
    <location>
        <begin position="277"/>
        <end position="298"/>
    </location>
</feature>
<dbReference type="GO" id="GO:0005886">
    <property type="term" value="C:plasma membrane"/>
    <property type="evidence" value="ECO:0007669"/>
    <property type="project" value="UniProtKB-SubCell"/>
</dbReference>
<feature type="transmembrane region" description="Helical" evidence="10">
    <location>
        <begin position="390"/>
        <end position="414"/>
    </location>
</feature>
<dbReference type="GO" id="GO:0051453">
    <property type="term" value="P:regulation of intracellular pH"/>
    <property type="evidence" value="ECO:0007669"/>
    <property type="project" value="TreeGrafter"/>
</dbReference>
<evidence type="ECO:0000256" key="5">
    <source>
        <dbReference type="ARBA" id="ARBA00022989"/>
    </source>
</evidence>
<keyword evidence="9 10" id="KW-0739">Sodium transport</keyword>
<gene>
    <name evidence="12" type="ORF">QNH39_03635</name>
</gene>
<evidence type="ECO:0000256" key="4">
    <source>
        <dbReference type="ARBA" id="ARBA00022692"/>
    </source>
</evidence>